<name>A0A8X6WWY3_9ARAC</name>
<accession>A0A8X6WWY3</accession>
<dbReference type="AlphaFoldDB" id="A0A8X6WWY3"/>
<dbReference type="EMBL" id="BMAV01002459">
    <property type="protein sequence ID" value="GFY41366.1"/>
    <property type="molecule type" value="Genomic_DNA"/>
</dbReference>
<protein>
    <submittedName>
        <fullName evidence="1">Uncharacterized protein</fullName>
    </submittedName>
</protein>
<evidence type="ECO:0000313" key="1">
    <source>
        <dbReference type="EMBL" id="GFY41366.1"/>
    </source>
</evidence>
<comment type="caution">
    <text evidence="1">The sequence shown here is derived from an EMBL/GenBank/DDBJ whole genome shotgun (WGS) entry which is preliminary data.</text>
</comment>
<evidence type="ECO:0000313" key="2">
    <source>
        <dbReference type="Proteomes" id="UP000886998"/>
    </source>
</evidence>
<dbReference type="Proteomes" id="UP000886998">
    <property type="component" value="Unassembled WGS sequence"/>
</dbReference>
<keyword evidence="2" id="KW-1185">Reference proteome</keyword>
<gene>
    <name evidence="1" type="primary">NCL1_37773</name>
    <name evidence="1" type="ORF">TNIN_62621</name>
</gene>
<proteinExistence type="predicted"/>
<organism evidence="1 2">
    <name type="scientific">Trichonephila inaurata madagascariensis</name>
    <dbReference type="NCBI Taxonomy" id="2747483"/>
    <lineage>
        <taxon>Eukaryota</taxon>
        <taxon>Metazoa</taxon>
        <taxon>Ecdysozoa</taxon>
        <taxon>Arthropoda</taxon>
        <taxon>Chelicerata</taxon>
        <taxon>Arachnida</taxon>
        <taxon>Araneae</taxon>
        <taxon>Araneomorphae</taxon>
        <taxon>Entelegynae</taxon>
        <taxon>Araneoidea</taxon>
        <taxon>Nephilidae</taxon>
        <taxon>Trichonephila</taxon>
        <taxon>Trichonephila inaurata</taxon>
    </lineage>
</organism>
<reference evidence="1" key="1">
    <citation type="submission" date="2020-08" db="EMBL/GenBank/DDBJ databases">
        <title>Multicomponent nature underlies the extraordinary mechanical properties of spider dragline silk.</title>
        <authorList>
            <person name="Kono N."/>
            <person name="Nakamura H."/>
            <person name="Mori M."/>
            <person name="Yoshida Y."/>
            <person name="Ohtoshi R."/>
            <person name="Malay A.D."/>
            <person name="Moran D.A.P."/>
            <person name="Tomita M."/>
            <person name="Numata K."/>
            <person name="Arakawa K."/>
        </authorList>
    </citation>
    <scope>NUCLEOTIDE SEQUENCE</scope>
</reference>
<sequence>MELNRMQGYFRRIFSDQQKRIRRKTAQSTVLLPFLGSAHALTVGMDILRAFPGTSRLPDAACSIFPDFARLRFPDSGYQRGDESVSVLPTVTIFDSLVQSHQCAVRFDRGSEASFISEFLLSKLGLRRVNSRVNVKGLFRSSCYSRFS</sequence>